<dbReference type="RefSeq" id="WP_109687656.1">
    <property type="nucleotide sequence ID" value="NZ_QGGL01000005.1"/>
</dbReference>
<feature type="transmembrane region" description="Helical" evidence="1">
    <location>
        <begin position="86"/>
        <end position="105"/>
    </location>
</feature>
<evidence type="ECO:0000313" key="3">
    <source>
        <dbReference type="Proteomes" id="UP000245634"/>
    </source>
</evidence>
<keyword evidence="1" id="KW-0812">Transmembrane</keyword>
<evidence type="ECO:0000256" key="1">
    <source>
        <dbReference type="SAM" id="Phobius"/>
    </source>
</evidence>
<dbReference type="InterPro" id="IPR014617">
    <property type="entry name" value="YphA_Bacsu"/>
</dbReference>
<proteinExistence type="predicted"/>
<feature type="transmembrane region" description="Helical" evidence="1">
    <location>
        <begin position="177"/>
        <end position="199"/>
    </location>
</feature>
<evidence type="ECO:0000313" key="2">
    <source>
        <dbReference type="EMBL" id="PWK14278.1"/>
    </source>
</evidence>
<keyword evidence="3" id="KW-1185">Reference proteome</keyword>
<comment type="caution">
    <text evidence="2">The sequence shown here is derived from an EMBL/GenBank/DDBJ whole genome shotgun (WGS) entry which is preliminary data.</text>
</comment>
<feature type="transmembrane region" description="Helical" evidence="1">
    <location>
        <begin position="137"/>
        <end position="157"/>
    </location>
</feature>
<keyword evidence="1" id="KW-1133">Transmembrane helix</keyword>
<protein>
    <submittedName>
        <fullName evidence="2">Uncharacterized protein</fullName>
    </submittedName>
</protein>
<dbReference type="OrthoDB" id="2381081at2"/>
<reference evidence="2 3" key="1">
    <citation type="submission" date="2018-05" db="EMBL/GenBank/DDBJ databases">
        <title>Genomic Encyclopedia of Type Strains, Phase IV (KMG-IV): sequencing the most valuable type-strain genomes for metagenomic binning, comparative biology and taxonomic classification.</title>
        <authorList>
            <person name="Goeker M."/>
        </authorList>
    </citation>
    <scope>NUCLEOTIDE SEQUENCE [LARGE SCALE GENOMIC DNA]</scope>
    <source>
        <strain evidence="2 3">DSM 18773</strain>
    </source>
</reference>
<dbReference type="AlphaFoldDB" id="A0A316DA78"/>
<organism evidence="2 3">
    <name type="scientific">Tumebacillus permanentifrigoris</name>
    <dbReference type="NCBI Taxonomy" id="378543"/>
    <lineage>
        <taxon>Bacteria</taxon>
        <taxon>Bacillati</taxon>
        <taxon>Bacillota</taxon>
        <taxon>Bacilli</taxon>
        <taxon>Bacillales</taxon>
        <taxon>Alicyclobacillaceae</taxon>
        <taxon>Tumebacillus</taxon>
    </lineage>
</organism>
<name>A0A316DA78_9BACL</name>
<gene>
    <name evidence="2" type="ORF">C7459_10532</name>
</gene>
<dbReference type="Pfam" id="PF24124">
    <property type="entry name" value="YphA"/>
    <property type="match status" value="1"/>
</dbReference>
<dbReference type="Proteomes" id="UP000245634">
    <property type="component" value="Unassembled WGS sequence"/>
</dbReference>
<accession>A0A316DA78</accession>
<feature type="transmembrane region" description="Helical" evidence="1">
    <location>
        <begin position="36"/>
        <end position="56"/>
    </location>
</feature>
<sequence>MNPGVQANIIALVLFILVLSGWGGRTLRDAKLTPRLTAVGLLLFVLFDGYTVTLPYSVQVDATGVLLPLVLIVLAMRVGPHAGARLQWWLGCLTVASVTVVLMTLVPLDPAFFPLEGPALYPVSAALVAVLSVRRPFAAVSIAVSGLALGALIDPWLHSRVDLHSYVFGAREMQDWMAFTALGVLLTHGVYNAATRLAYSWLKQRFRRPEEGPEHV</sequence>
<feature type="transmembrane region" description="Helical" evidence="1">
    <location>
        <begin position="111"/>
        <end position="130"/>
    </location>
</feature>
<keyword evidence="1" id="KW-0472">Membrane</keyword>
<feature type="transmembrane region" description="Helical" evidence="1">
    <location>
        <begin position="6"/>
        <end position="24"/>
    </location>
</feature>
<dbReference type="EMBL" id="QGGL01000005">
    <property type="protein sequence ID" value="PWK14278.1"/>
    <property type="molecule type" value="Genomic_DNA"/>
</dbReference>
<feature type="transmembrane region" description="Helical" evidence="1">
    <location>
        <begin position="62"/>
        <end position="79"/>
    </location>
</feature>